<evidence type="ECO:0000256" key="1">
    <source>
        <dbReference type="SAM" id="MobiDB-lite"/>
    </source>
</evidence>
<accession>A0A8R1Z4W0</accession>
<keyword evidence="3" id="KW-1185">Reference proteome</keyword>
<evidence type="ECO:0000313" key="3">
    <source>
        <dbReference type="Proteomes" id="UP000005239"/>
    </source>
</evidence>
<feature type="region of interest" description="Disordered" evidence="1">
    <location>
        <begin position="160"/>
        <end position="279"/>
    </location>
</feature>
<protein>
    <submittedName>
        <fullName evidence="2">Uncharacterized protein</fullName>
    </submittedName>
</protein>
<gene>
    <name evidence="2" type="primary">WBGene00282566</name>
</gene>
<reference evidence="3" key="1">
    <citation type="journal article" date="2008" name="Nat. Genet.">
        <title>The Pristionchus pacificus genome provides a unique perspective on nematode lifestyle and parasitism.</title>
        <authorList>
            <person name="Dieterich C."/>
            <person name="Clifton S.W."/>
            <person name="Schuster L.N."/>
            <person name="Chinwalla A."/>
            <person name="Delehaunty K."/>
            <person name="Dinkelacker I."/>
            <person name="Fulton L."/>
            <person name="Fulton R."/>
            <person name="Godfrey J."/>
            <person name="Minx P."/>
            <person name="Mitreva M."/>
            <person name="Roeseler W."/>
            <person name="Tian H."/>
            <person name="Witte H."/>
            <person name="Yang S.P."/>
            <person name="Wilson R.K."/>
            <person name="Sommer R.J."/>
        </authorList>
    </citation>
    <scope>NUCLEOTIDE SEQUENCE [LARGE SCALE GENOMIC DNA]</scope>
    <source>
        <strain evidence="3">PS312</strain>
    </source>
</reference>
<name>A0A2A6CX33_PRIPA</name>
<sequence length="314" mass="35133">MFDTEDEKGLFDVSVNPLELKEKYAKKRTQADADAIISDDYTSFGQHFLSVISNAYQFMYTMVDVGPCDKGTKKSLEQFRAIRDAASRKDNGKGWSKKHPWFTVWCCKDADPVITIEDDEVVDPATATVSEAVKPEDNDHIKVESRDVDHTGTDAVRSAYFAAASPAPMHAGNRRVDATRRTRSPGSMKPTEVKEAHDEKLNAQVPQKRKTRASSIASGNEAKKEKRQKQPDKKLAKNTVRKTSTQGQGLDKPNSAFTIPAPDKNNNDHVKQNTNRVKEETSVKKVEMFKYTCGVCSFQTPNQVVFEEHGKKCT</sequence>
<accession>A0A2A6CX33</accession>
<feature type="compositionally biased region" description="Basic and acidic residues" evidence="1">
    <location>
        <begin position="191"/>
        <end position="201"/>
    </location>
</feature>
<evidence type="ECO:0000313" key="2">
    <source>
        <dbReference type="EnsemblMetazoa" id="PPA44197.1"/>
    </source>
</evidence>
<dbReference type="AlphaFoldDB" id="A0A2A6CX33"/>
<organism evidence="2 3">
    <name type="scientific">Pristionchus pacificus</name>
    <name type="common">Parasitic nematode worm</name>
    <dbReference type="NCBI Taxonomy" id="54126"/>
    <lineage>
        <taxon>Eukaryota</taxon>
        <taxon>Metazoa</taxon>
        <taxon>Ecdysozoa</taxon>
        <taxon>Nematoda</taxon>
        <taxon>Chromadorea</taxon>
        <taxon>Rhabditida</taxon>
        <taxon>Rhabditina</taxon>
        <taxon>Diplogasteromorpha</taxon>
        <taxon>Diplogasteroidea</taxon>
        <taxon>Neodiplogasteridae</taxon>
        <taxon>Pristionchus</taxon>
    </lineage>
</organism>
<reference evidence="2" key="2">
    <citation type="submission" date="2022-06" db="UniProtKB">
        <authorList>
            <consortium name="EnsemblMetazoa"/>
        </authorList>
    </citation>
    <scope>IDENTIFICATION</scope>
    <source>
        <strain evidence="2">PS312</strain>
    </source>
</reference>
<proteinExistence type="predicted"/>
<feature type="compositionally biased region" description="Basic and acidic residues" evidence="1">
    <location>
        <begin position="221"/>
        <end position="235"/>
    </location>
</feature>
<dbReference type="Proteomes" id="UP000005239">
    <property type="component" value="Unassembled WGS sequence"/>
</dbReference>
<feature type="compositionally biased region" description="Basic and acidic residues" evidence="1">
    <location>
        <begin position="265"/>
        <end position="279"/>
    </location>
</feature>
<dbReference type="EnsemblMetazoa" id="PPA44197.1">
    <property type="protein sequence ID" value="PPA44197.1"/>
    <property type="gene ID" value="WBGene00282566"/>
</dbReference>